<keyword evidence="1" id="KW-1133">Transmembrane helix</keyword>
<dbReference type="OrthoDB" id="419058at2"/>
<sequence>MIARCASGAIPPAQGLARAGSGREHDVMEADRHRAHRRGRWGAIAALTVAAGGFVLIVMSIVVVGHDKSLSIGDWTSALSVVLAYAVAATPLASRAVKSVRTPTAATEVLPLLRRLVRTQWSAEAAARQLRQPRPVRLRWQPTARPVQGGPAASEYEGHLVQDLDDHRPAAAALTEAFDRSPGRPLVILGEPGAGKTSLVVLFVLAAVESQPSDGYVPVVLSASAWNPARPALTWAAHRIGFEYPQLDRAGEELTDALAERRVIPVIDGLDEMPAAWRAEALKRLDEAVGVGAWFVLTCRSAEFEQVVGEAGALSRAAVVEIEPIAVEDAAIYLTERETTSSRRWEPVLDAMRAAPDGPLAEALSTPLMIGLARRVYQRSSSRPEELTEFDSATAIQTHLLTQFLPALYPDAHERADVERWLAFLAHHSRDRLRDPDLEWWWLARALPRPLLTAAVALTVLPPTALGLGLLVYFPITSYDTTRSLLIDAVLGLSATALTTAVVLGRRAAATAHAPVAAPRRRFVPAVLTGFLRDCGTAALSLAAVLLVVAIVLLGLLVAAPSAAGYLLAWPSRVWDGGDGADVMAGWVVGFSAVLLLMNVLSAARRSVVRSRGPRLRDLAPSLAVGLSVGLMLGAAVLAVSLLFGDYEFNALMIVELILVGTVVGLPVGLARWLTSAPDEGDATASPEQLVRTERRWLLVAALVVAAYLGLTVWLLSGDRPTAAGIALSAATLVVFGSGSPWPPYLVARLWLAASGRLPWRLMRFLRQAYAAGVLRSAGSAYQFRHDLLRNYLADAWTPRKSARSGPP</sequence>
<dbReference type="Proteomes" id="UP000184440">
    <property type="component" value="Unassembled WGS sequence"/>
</dbReference>
<feature type="transmembrane region" description="Helical" evidence="1">
    <location>
        <begin position="75"/>
        <end position="93"/>
    </location>
</feature>
<accession>A0A1M7RL41</accession>
<feature type="transmembrane region" description="Helical" evidence="1">
    <location>
        <begin position="41"/>
        <end position="63"/>
    </location>
</feature>
<protein>
    <submittedName>
        <fullName evidence="3">NACHT domain-containing protein</fullName>
    </submittedName>
</protein>
<dbReference type="Pfam" id="PF05729">
    <property type="entry name" value="NACHT"/>
    <property type="match status" value="1"/>
</dbReference>
<keyword evidence="1" id="KW-0472">Membrane</keyword>
<proteinExistence type="predicted"/>
<feature type="transmembrane region" description="Helical" evidence="1">
    <location>
        <begin position="623"/>
        <end position="645"/>
    </location>
</feature>
<dbReference type="SUPFAM" id="SSF52540">
    <property type="entry name" value="P-loop containing nucleoside triphosphate hydrolases"/>
    <property type="match status" value="1"/>
</dbReference>
<organism evidence="3 4">
    <name type="scientific">Cryptosporangium aurantiacum</name>
    <dbReference type="NCBI Taxonomy" id="134849"/>
    <lineage>
        <taxon>Bacteria</taxon>
        <taxon>Bacillati</taxon>
        <taxon>Actinomycetota</taxon>
        <taxon>Actinomycetes</taxon>
        <taxon>Cryptosporangiales</taxon>
        <taxon>Cryptosporangiaceae</taxon>
        <taxon>Cryptosporangium</taxon>
    </lineage>
</organism>
<keyword evidence="4" id="KW-1185">Reference proteome</keyword>
<name>A0A1M7RL41_9ACTN</name>
<feature type="domain" description="NACHT" evidence="2">
    <location>
        <begin position="184"/>
        <end position="336"/>
    </location>
</feature>
<evidence type="ECO:0000256" key="1">
    <source>
        <dbReference type="SAM" id="Phobius"/>
    </source>
</evidence>
<feature type="transmembrane region" description="Helical" evidence="1">
    <location>
        <begin position="538"/>
        <end position="564"/>
    </location>
</feature>
<dbReference type="AlphaFoldDB" id="A0A1M7RL41"/>
<feature type="transmembrane region" description="Helical" evidence="1">
    <location>
        <begin position="584"/>
        <end position="602"/>
    </location>
</feature>
<evidence type="ECO:0000259" key="2">
    <source>
        <dbReference type="Pfam" id="PF05729"/>
    </source>
</evidence>
<feature type="transmembrane region" description="Helical" evidence="1">
    <location>
        <begin position="485"/>
        <end position="504"/>
    </location>
</feature>
<keyword evidence="1" id="KW-0812">Transmembrane</keyword>
<dbReference type="InterPro" id="IPR007111">
    <property type="entry name" value="NACHT_NTPase"/>
</dbReference>
<dbReference type="EMBL" id="FRCS01000019">
    <property type="protein sequence ID" value="SHN46984.1"/>
    <property type="molecule type" value="Genomic_DNA"/>
</dbReference>
<dbReference type="InterPro" id="IPR027417">
    <property type="entry name" value="P-loop_NTPase"/>
</dbReference>
<feature type="transmembrane region" description="Helical" evidence="1">
    <location>
        <begin position="451"/>
        <end position="473"/>
    </location>
</feature>
<feature type="transmembrane region" description="Helical" evidence="1">
    <location>
        <begin position="722"/>
        <end position="742"/>
    </location>
</feature>
<gene>
    <name evidence="3" type="ORF">SAMN05443668_11980</name>
</gene>
<evidence type="ECO:0000313" key="3">
    <source>
        <dbReference type="EMBL" id="SHN46984.1"/>
    </source>
</evidence>
<feature type="transmembrane region" description="Helical" evidence="1">
    <location>
        <begin position="696"/>
        <end position="716"/>
    </location>
</feature>
<feature type="transmembrane region" description="Helical" evidence="1">
    <location>
        <begin position="651"/>
        <end position="675"/>
    </location>
</feature>
<evidence type="ECO:0000313" key="4">
    <source>
        <dbReference type="Proteomes" id="UP000184440"/>
    </source>
</evidence>
<dbReference type="Gene3D" id="3.40.50.300">
    <property type="entry name" value="P-loop containing nucleotide triphosphate hydrolases"/>
    <property type="match status" value="1"/>
</dbReference>
<dbReference type="STRING" id="134849.SAMN05443668_11980"/>
<reference evidence="3 4" key="1">
    <citation type="submission" date="2016-11" db="EMBL/GenBank/DDBJ databases">
        <authorList>
            <person name="Jaros S."/>
            <person name="Januszkiewicz K."/>
            <person name="Wedrychowicz H."/>
        </authorList>
    </citation>
    <scope>NUCLEOTIDE SEQUENCE [LARGE SCALE GENOMIC DNA]</scope>
    <source>
        <strain evidence="3 4">DSM 46144</strain>
    </source>
</reference>